<organism evidence="2 3">
    <name type="scientific">Luteibacter anthropi</name>
    <dbReference type="NCBI Taxonomy" id="564369"/>
    <lineage>
        <taxon>Bacteria</taxon>
        <taxon>Pseudomonadati</taxon>
        <taxon>Pseudomonadota</taxon>
        <taxon>Gammaproteobacteria</taxon>
        <taxon>Lysobacterales</taxon>
        <taxon>Rhodanobacteraceae</taxon>
        <taxon>Luteibacter</taxon>
    </lineage>
</organism>
<accession>A0A7X5ZI84</accession>
<keyword evidence="3" id="KW-1185">Reference proteome</keyword>
<comment type="caution">
    <text evidence="2">The sequence shown here is derived from an EMBL/GenBank/DDBJ whole genome shotgun (WGS) entry which is preliminary data.</text>
</comment>
<gene>
    <name evidence="2" type="ORF">HBF25_08675</name>
</gene>
<evidence type="ECO:0000313" key="2">
    <source>
        <dbReference type="EMBL" id="NII06456.1"/>
    </source>
</evidence>
<name>A0A7X5ZI84_9GAMM</name>
<dbReference type="AlphaFoldDB" id="A0A7X5ZI84"/>
<dbReference type="EMBL" id="JAARLZ010000004">
    <property type="protein sequence ID" value="NII06456.1"/>
    <property type="molecule type" value="Genomic_DNA"/>
</dbReference>
<dbReference type="RefSeq" id="WP_166947471.1">
    <property type="nucleotide sequence ID" value="NZ_CP077072.1"/>
</dbReference>
<feature type="domain" description="DUF2007" evidence="1">
    <location>
        <begin position="1"/>
        <end position="66"/>
    </location>
</feature>
<sequence length="90" mass="9368">MRTAYHAETLIDAHLVKDALEHAGIPAFIAGEFLTGAVGQLPARDFIAVMVPESAAGEADEIVRAIDAQLAESRAALAADDDLDTAILPA</sequence>
<evidence type="ECO:0000313" key="3">
    <source>
        <dbReference type="Proteomes" id="UP000490980"/>
    </source>
</evidence>
<dbReference type="InterPro" id="IPR018551">
    <property type="entry name" value="DUF2007"/>
</dbReference>
<dbReference type="Proteomes" id="UP000490980">
    <property type="component" value="Unassembled WGS sequence"/>
</dbReference>
<dbReference type="Pfam" id="PF09413">
    <property type="entry name" value="DUF2007"/>
    <property type="match status" value="1"/>
</dbReference>
<reference evidence="2 3" key="1">
    <citation type="submission" date="2020-03" db="EMBL/GenBank/DDBJ databases">
        <authorList>
            <person name="Lai Q."/>
        </authorList>
    </citation>
    <scope>NUCLEOTIDE SEQUENCE [LARGE SCALE GENOMIC DNA]</scope>
    <source>
        <strain evidence="2 3">CCUG 25036</strain>
    </source>
</reference>
<protein>
    <submittedName>
        <fullName evidence="2">DUF2007 domain-containing protein</fullName>
    </submittedName>
</protein>
<evidence type="ECO:0000259" key="1">
    <source>
        <dbReference type="Pfam" id="PF09413"/>
    </source>
</evidence>
<proteinExistence type="predicted"/>
<dbReference type="Gene3D" id="3.30.70.790">
    <property type="entry name" value="UreE, C-terminal domain"/>
    <property type="match status" value="1"/>
</dbReference>